<accession>A0A8J5T1N8</accession>
<dbReference type="PANTHER" id="PTHR10004:SF8">
    <property type="entry name" value="OS06G0538200 PROTEIN"/>
    <property type="match status" value="1"/>
</dbReference>
<evidence type="ECO:0000313" key="4">
    <source>
        <dbReference type="Proteomes" id="UP000729402"/>
    </source>
</evidence>
<proteinExistence type="predicted"/>
<gene>
    <name evidence="3" type="ORF">GUJ93_ZPchr0006g46235</name>
</gene>
<comment type="caution">
    <text evidence="3">The sequence shown here is derived from an EMBL/GenBank/DDBJ whole genome shotgun (WGS) entry which is preliminary data.</text>
</comment>
<feature type="compositionally biased region" description="Acidic residues" evidence="2">
    <location>
        <begin position="261"/>
        <end position="272"/>
    </location>
</feature>
<feature type="compositionally biased region" description="Acidic residues" evidence="2">
    <location>
        <begin position="432"/>
        <end position="447"/>
    </location>
</feature>
<name>A0A8J5T1N8_ZIZPA</name>
<reference evidence="3" key="2">
    <citation type="submission" date="2021-02" db="EMBL/GenBank/DDBJ databases">
        <authorList>
            <person name="Kimball J.A."/>
            <person name="Haas M.W."/>
            <person name="Macchietto M."/>
            <person name="Kono T."/>
            <person name="Duquette J."/>
            <person name="Shao M."/>
        </authorList>
    </citation>
    <scope>NUCLEOTIDE SEQUENCE</scope>
    <source>
        <tissue evidence="3">Fresh leaf tissue</tissue>
    </source>
</reference>
<dbReference type="PANTHER" id="PTHR10004">
    <property type="entry name" value="OS06G0538200 PROTEIN"/>
    <property type="match status" value="1"/>
</dbReference>
<dbReference type="AlphaFoldDB" id="A0A8J5T1N8"/>
<protein>
    <submittedName>
        <fullName evidence="3">Uncharacterized protein</fullName>
    </submittedName>
</protein>
<feature type="region of interest" description="Disordered" evidence="2">
    <location>
        <begin position="1"/>
        <end position="42"/>
    </location>
</feature>
<organism evidence="3 4">
    <name type="scientific">Zizania palustris</name>
    <name type="common">Northern wild rice</name>
    <dbReference type="NCBI Taxonomy" id="103762"/>
    <lineage>
        <taxon>Eukaryota</taxon>
        <taxon>Viridiplantae</taxon>
        <taxon>Streptophyta</taxon>
        <taxon>Embryophyta</taxon>
        <taxon>Tracheophyta</taxon>
        <taxon>Spermatophyta</taxon>
        <taxon>Magnoliopsida</taxon>
        <taxon>Liliopsida</taxon>
        <taxon>Poales</taxon>
        <taxon>Poaceae</taxon>
        <taxon>BOP clade</taxon>
        <taxon>Oryzoideae</taxon>
        <taxon>Oryzeae</taxon>
        <taxon>Zizaniinae</taxon>
        <taxon>Zizania</taxon>
    </lineage>
</organism>
<dbReference type="Proteomes" id="UP000729402">
    <property type="component" value="Unassembled WGS sequence"/>
</dbReference>
<evidence type="ECO:0000313" key="3">
    <source>
        <dbReference type="EMBL" id="KAG8075577.1"/>
    </source>
</evidence>
<keyword evidence="1" id="KW-0175">Coiled coil</keyword>
<feature type="coiled-coil region" evidence="1">
    <location>
        <begin position="774"/>
        <end position="804"/>
    </location>
</feature>
<dbReference type="EMBL" id="JAAALK010000283">
    <property type="protein sequence ID" value="KAG8075577.1"/>
    <property type="molecule type" value="Genomic_DNA"/>
</dbReference>
<keyword evidence="4" id="KW-1185">Reference proteome</keyword>
<feature type="compositionally biased region" description="Acidic residues" evidence="2">
    <location>
        <begin position="462"/>
        <end position="471"/>
    </location>
</feature>
<feature type="region of interest" description="Disordered" evidence="2">
    <location>
        <begin position="260"/>
        <end position="287"/>
    </location>
</feature>
<evidence type="ECO:0000256" key="2">
    <source>
        <dbReference type="SAM" id="MobiDB-lite"/>
    </source>
</evidence>
<sequence length="848" mass="93915">MPNSADPLPSQISQESSPAAAKPDPDMPPRKSSAGGKLKRPLTEKLRAAAEQRLAHLRAHLRLHPLRPPPRPLAPYGSPQEEALRALGLLDFARLDLPSDALRPDLVSPLVAYYDPAQRRSFVHGVRVAVSRKNLADALCLPSKPASTAPPPAADPAAVVDASLELMQAYILPPFQGDDMCILPQEVAAAEQAVREGSSHRVDWAGLIWGLVEKEILDLPKRDNGLCYFGAYLQRLILAQKPTLFEPIEEEERGEVVLEVSDMDEEDGDDDADAKSKSIEEFDSGDMDVDARVKSSDKLDAGGADLRSNDLEELESGNADVRGKNADEYEVIIEDKQSKASEELVEAHVVEKHMDLDESDAADVDVKDRSFDKSELGIVSAEAVSVTHEMMLTNDEYVPEVAPEADEDTLVSALEKDAGPLAETVVTTQEEFVPEDEEEADGDEEADATGLSLGIGSANDYDSMDMEDDAIVENLGEGDSGNEEAEEAEEAEESEEDAFGQYRSEQVNWTMVDGKEDGSAFVAMDFENLNKGDVEIRDEDSYDDGFSGKIGSLHGMTSTNLLQAMGSIPATYNVSENTPDLSSGDFLTMGADARKNGLDLATGSSFFFENHGKRHIGEIEGYNDQMPGQEQFPQSNQHKRMRNSNNSSISPGSAVFNASFAEPFQNLMNKASVFYEQKERELQDVLVQKQYLANLVQEKEQIIQSLNSARFEQENKWQAELRRFEHDLNVMAQLVTGYRRALKQNRASFDEYRKNFPCDKPRYCDVAGSGGLVLSVKELERKRLEEQQQKLTVANEMIENFEHEWFSKLDGWSQAINSLWSRTEELSVEINLLREKTKAKVTTSTTEE</sequence>
<feature type="compositionally biased region" description="Acidic residues" evidence="2">
    <location>
        <begin position="480"/>
        <end position="498"/>
    </location>
</feature>
<feature type="region of interest" description="Disordered" evidence="2">
    <location>
        <begin position="430"/>
        <end position="499"/>
    </location>
</feature>
<dbReference type="OrthoDB" id="1935530at2759"/>
<reference evidence="3" key="1">
    <citation type="journal article" date="2021" name="bioRxiv">
        <title>Whole Genome Assembly and Annotation of Northern Wild Rice, Zizania palustris L., Supports a Whole Genome Duplication in the Zizania Genus.</title>
        <authorList>
            <person name="Haas M."/>
            <person name="Kono T."/>
            <person name="Macchietto M."/>
            <person name="Millas R."/>
            <person name="McGilp L."/>
            <person name="Shao M."/>
            <person name="Duquette J."/>
            <person name="Hirsch C.N."/>
            <person name="Kimball J."/>
        </authorList>
    </citation>
    <scope>NUCLEOTIDE SEQUENCE</scope>
    <source>
        <tissue evidence="3">Fresh leaf tissue</tissue>
    </source>
</reference>
<evidence type="ECO:0000256" key="1">
    <source>
        <dbReference type="SAM" id="Coils"/>
    </source>
</evidence>